<accession>A0A517I5K7</accession>
<proteinExistence type="predicted"/>
<dbReference type="EMBL" id="CP042161">
    <property type="protein sequence ID" value="QDS34167.1"/>
    <property type="molecule type" value="Genomic_DNA"/>
</dbReference>
<evidence type="ECO:0000313" key="1">
    <source>
        <dbReference type="EMBL" id="QDS34167.1"/>
    </source>
</evidence>
<reference evidence="1 2" key="1">
    <citation type="submission" date="2019-07" db="EMBL/GenBank/DDBJ databases">
        <title>Characterization of Brevibacillus brevis HK544, as a potential biocontrol agent.</title>
        <authorList>
            <person name="Kim H."/>
        </authorList>
    </citation>
    <scope>NUCLEOTIDE SEQUENCE [LARGE SCALE GENOMIC DNA]</scope>
    <source>
        <strain evidence="1 2">HK544</strain>
    </source>
</reference>
<organism evidence="1 2">
    <name type="scientific">Brevibacillus brevis</name>
    <name type="common">Bacillus brevis</name>
    <dbReference type="NCBI Taxonomy" id="1393"/>
    <lineage>
        <taxon>Bacteria</taxon>
        <taxon>Bacillati</taxon>
        <taxon>Bacillota</taxon>
        <taxon>Bacilli</taxon>
        <taxon>Bacillales</taxon>
        <taxon>Paenibacillaceae</taxon>
        <taxon>Brevibacillus</taxon>
    </lineage>
</organism>
<name>A0A517I5K7_BREBE</name>
<dbReference type="RefSeq" id="WP_144615538.1">
    <property type="nucleotide sequence ID" value="NZ_CP042161.1"/>
</dbReference>
<sequence length="161" mass="18704">MMSETNHRRFLKSQPVPIYQIGNYLPSELVLNKQGETLQLDWIRNAPYSTIIFVMSKRCAACNYDAVEAFINKYPKFTYHMLIEGDEEYLNTIRNRFPEVPIAPCESILVQKELDFYGIPWMFGVNKVGQIVAGGLCSEFESMERQARPFINVFYQRAKSV</sequence>
<protein>
    <recommendedName>
        <fullName evidence="3">Thioredoxin domain-containing protein</fullName>
    </recommendedName>
</protein>
<dbReference type="AlphaFoldDB" id="A0A517I5K7"/>
<evidence type="ECO:0008006" key="3">
    <source>
        <dbReference type="Google" id="ProtNLM"/>
    </source>
</evidence>
<gene>
    <name evidence="1" type="ORF">FPS98_09355</name>
</gene>
<evidence type="ECO:0000313" key="2">
    <source>
        <dbReference type="Proteomes" id="UP000317713"/>
    </source>
</evidence>
<dbReference type="Proteomes" id="UP000317713">
    <property type="component" value="Chromosome"/>
</dbReference>